<dbReference type="Proteomes" id="UP000472271">
    <property type="component" value="Chromosome 3"/>
</dbReference>
<dbReference type="Ensembl" id="ENSSORT00005048358.1">
    <property type="protein sequence ID" value="ENSSORP00005047185.1"/>
    <property type="gene ID" value="ENSSORG00005021582.1"/>
</dbReference>
<sequence>VKVPTTSIDRSASRPQDWNIEQNQDWNIAQNQSMQHSCSCCQELATSKQDIELDCPDGSKITHTITRVDTCGCLKTQCRRLTARGQPRKRQTDEDRTTTTEDKHFHFHSVLCGVLCLMSWF</sequence>
<evidence type="ECO:0000313" key="5">
    <source>
        <dbReference type="Ensembl" id="ENSSORP00005047185.1"/>
    </source>
</evidence>
<reference evidence="5" key="3">
    <citation type="submission" date="2025-09" db="UniProtKB">
        <authorList>
            <consortium name="Ensembl"/>
        </authorList>
    </citation>
    <scope>IDENTIFICATION</scope>
</reference>
<reference evidence="5" key="2">
    <citation type="submission" date="2025-08" db="UniProtKB">
        <authorList>
            <consortium name="Ensembl"/>
        </authorList>
    </citation>
    <scope>IDENTIFICATION</scope>
</reference>
<protein>
    <recommendedName>
        <fullName evidence="4">CTCK domain-containing protein</fullName>
    </recommendedName>
</protein>
<name>A0A673BZK2_9TELE</name>
<dbReference type="InterPro" id="IPR006207">
    <property type="entry name" value="Cys_knot_C"/>
</dbReference>
<evidence type="ECO:0000313" key="6">
    <source>
        <dbReference type="Proteomes" id="UP000472271"/>
    </source>
</evidence>
<proteinExistence type="predicted"/>
<dbReference type="PROSITE" id="PS01185">
    <property type="entry name" value="CTCK_1"/>
    <property type="match status" value="1"/>
</dbReference>
<evidence type="ECO:0000259" key="4">
    <source>
        <dbReference type="PROSITE" id="PS01225"/>
    </source>
</evidence>
<evidence type="ECO:0000256" key="1">
    <source>
        <dbReference type="ARBA" id="ARBA00023157"/>
    </source>
</evidence>
<dbReference type="AlphaFoldDB" id="A0A673BZK2"/>
<comment type="caution">
    <text evidence="2">Lacks conserved residue(s) required for the propagation of feature annotation.</text>
</comment>
<accession>A0A673BZK2</accession>
<dbReference type="InParanoid" id="A0A673BZK2"/>
<dbReference type="SMART" id="SM00041">
    <property type="entry name" value="CT"/>
    <property type="match status" value="1"/>
</dbReference>
<organism evidence="5 6">
    <name type="scientific">Sphaeramia orbicularis</name>
    <name type="common">orbiculate cardinalfish</name>
    <dbReference type="NCBI Taxonomy" id="375764"/>
    <lineage>
        <taxon>Eukaryota</taxon>
        <taxon>Metazoa</taxon>
        <taxon>Chordata</taxon>
        <taxon>Craniata</taxon>
        <taxon>Vertebrata</taxon>
        <taxon>Euteleostomi</taxon>
        <taxon>Actinopterygii</taxon>
        <taxon>Neopterygii</taxon>
        <taxon>Teleostei</taxon>
        <taxon>Neoteleostei</taxon>
        <taxon>Acanthomorphata</taxon>
        <taxon>Gobiaria</taxon>
        <taxon>Kurtiformes</taxon>
        <taxon>Apogonoidei</taxon>
        <taxon>Apogonidae</taxon>
        <taxon>Apogoninae</taxon>
        <taxon>Sphaeramia</taxon>
    </lineage>
</organism>
<keyword evidence="1" id="KW-1015">Disulfide bond</keyword>
<evidence type="ECO:0000256" key="3">
    <source>
        <dbReference type="SAM" id="MobiDB-lite"/>
    </source>
</evidence>
<feature type="domain" description="CTCK" evidence="4">
    <location>
        <begin position="32"/>
        <end position="79"/>
    </location>
</feature>
<feature type="region of interest" description="Disordered" evidence="3">
    <location>
        <begin position="1"/>
        <end position="21"/>
    </location>
</feature>
<dbReference type="Gene3D" id="2.10.90.10">
    <property type="entry name" value="Cystine-knot cytokines"/>
    <property type="match status" value="1"/>
</dbReference>
<dbReference type="PROSITE" id="PS01225">
    <property type="entry name" value="CTCK_2"/>
    <property type="match status" value="1"/>
</dbReference>
<keyword evidence="6" id="KW-1185">Reference proteome</keyword>
<dbReference type="InterPro" id="IPR029034">
    <property type="entry name" value="Cystine-knot_cytokine"/>
</dbReference>
<reference evidence="5" key="1">
    <citation type="submission" date="2019-06" db="EMBL/GenBank/DDBJ databases">
        <authorList>
            <consortium name="Wellcome Sanger Institute Data Sharing"/>
        </authorList>
    </citation>
    <scope>NUCLEOTIDE SEQUENCE [LARGE SCALE GENOMIC DNA]</scope>
</reference>
<evidence type="ECO:0000256" key="2">
    <source>
        <dbReference type="PROSITE-ProRule" id="PRU00039"/>
    </source>
</evidence>